<dbReference type="RefSeq" id="WP_155696170.1">
    <property type="nucleotide sequence ID" value="NZ_WOCD01000005.1"/>
</dbReference>
<feature type="domain" description="FIST" evidence="1">
    <location>
        <begin position="25"/>
        <end position="217"/>
    </location>
</feature>
<name>A0A6N8FBR2_9GAMM</name>
<dbReference type="EMBL" id="WOCD01000005">
    <property type="protein sequence ID" value="MUH72969.1"/>
    <property type="molecule type" value="Genomic_DNA"/>
</dbReference>
<feature type="domain" description="FIST C-domain" evidence="2">
    <location>
        <begin position="218"/>
        <end position="357"/>
    </location>
</feature>
<accession>A0A6N8FBR2</accession>
<dbReference type="PANTHER" id="PTHR40252">
    <property type="entry name" value="BLR0328 PROTEIN"/>
    <property type="match status" value="1"/>
</dbReference>
<dbReference type="SMART" id="SM01204">
    <property type="entry name" value="FIST_C"/>
    <property type="match status" value="1"/>
</dbReference>
<dbReference type="SMART" id="SM00897">
    <property type="entry name" value="FIST"/>
    <property type="match status" value="1"/>
</dbReference>
<sequence>MKSSQYHYQNRVWQTSKSLPLASPAQLVLTFGCRQLASSKEFQSELRLAFPDADIIGCSTSGEIIDTEVFDETMVVNELTFEHTETQCRSINLDDFASFDAAISSLAESLPFEHLKHVLVISDGQNVNGTDLAEKLMTKLPTKVTISGGLAGDGDRFNETIVWHNDKVSAKQIVLCGFYGDQLQVGFGSAGGWVPFGPERLITKSEANELYELDGQSALELYKEYLGEFASELPASALRFPLCLKNENNGDFTVRTILNIDESSNSLIFAGDIPEGQYVTLMRANTGKLIDGAQLSAQQSLDIAGCDDPDFALLISCVGRRLVLQQESEYELESVQEVLGEGCTLGGFYSYGELSPRGFENRCLLHNQTMTVTTFKEHN</sequence>
<reference evidence="3 4" key="1">
    <citation type="submission" date="2019-11" db="EMBL/GenBank/DDBJ databases">
        <title>P. haliotis isolates from Z. marina roots.</title>
        <authorList>
            <person name="Cohen M."/>
            <person name="Jospin G."/>
            <person name="Eisen J.A."/>
            <person name="Coil D.A."/>
        </authorList>
    </citation>
    <scope>NUCLEOTIDE SEQUENCE [LARGE SCALE GENOMIC DNA]</scope>
    <source>
        <strain evidence="3 4">UCD-MCMsp1aY</strain>
    </source>
</reference>
<dbReference type="PROSITE" id="PS51257">
    <property type="entry name" value="PROKAR_LIPOPROTEIN"/>
    <property type="match status" value="1"/>
</dbReference>
<dbReference type="InterPro" id="IPR019494">
    <property type="entry name" value="FIST_C"/>
</dbReference>
<organism evidence="3 4">
    <name type="scientific">Psychrosphaera haliotis</name>
    <dbReference type="NCBI Taxonomy" id="555083"/>
    <lineage>
        <taxon>Bacteria</taxon>
        <taxon>Pseudomonadati</taxon>
        <taxon>Pseudomonadota</taxon>
        <taxon>Gammaproteobacteria</taxon>
        <taxon>Alteromonadales</taxon>
        <taxon>Pseudoalteromonadaceae</taxon>
        <taxon>Psychrosphaera</taxon>
    </lineage>
</organism>
<protein>
    <recommendedName>
        <fullName evidence="5">Histidine kinase</fullName>
    </recommendedName>
</protein>
<evidence type="ECO:0000259" key="1">
    <source>
        <dbReference type="SMART" id="SM00897"/>
    </source>
</evidence>
<evidence type="ECO:0008006" key="5">
    <source>
        <dbReference type="Google" id="ProtNLM"/>
    </source>
</evidence>
<evidence type="ECO:0000313" key="4">
    <source>
        <dbReference type="Proteomes" id="UP000439994"/>
    </source>
</evidence>
<comment type="caution">
    <text evidence="3">The sequence shown here is derived from an EMBL/GenBank/DDBJ whole genome shotgun (WGS) entry which is preliminary data.</text>
</comment>
<dbReference type="OrthoDB" id="9770435at2"/>
<dbReference type="InterPro" id="IPR013702">
    <property type="entry name" value="FIST_domain_N"/>
</dbReference>
<proteinExistence type="predicted"/>
<dbReference type="PANTHER" id="PTHR40252:SF2">
    <property type="entry name" value="BLR0328 PROTEIN"/>
    <property type="match status" value="1"/>
</dbReference>
<evidence type="ECO:0000259" key="2">
    <source>
        <dbReference type="SMART" id="SM01204"/>
    </source>
</evidence>
<dbReference type="Pfam" id="PF10442">
    <property type="entry name" value="FIST_C"/>
    <property type="match status" value="1"/>
</dbReference>
<evidence type="ECO:0000313" key="3">
    <source>
        <dbReference type="EMBL" id="MUH72969.1"/>
    </source>
</evidence>
<gene>
    <name evidence="3" type="ORF">GNP35_11035</name>
</gene>
<keyword evidence="4" id="KW-1185">Reference proteome</keyword>
<dbReference type="Pfam" id="PF08495">
    <property type="entry name" value="FIST"/>
    <property type="match status" value="1"/>
</dbReference>
<dbReference type="AlphaFoldDB" id="A0A6N8FBR2"/>
<dbReference type="Proteomes" id="UP000439994">
    <property type="component" value="Unassembled WGS sequence"/>
</dbReference>